<name>A0ACB9ZW36_CATRO</name>
<accession>A0ACB9ZW36</accession>
<protein>
    <submittedName>
        <fullName evidence="1">Uncharacterized protein</fullName>
    </submittedName>
</protein>
<evidence type="ECO:0000313" key="2">
    <source>
        <dbReference type="Proteomes" id="UP001060085"/>
    </source>
</evidence>
<keyword evidence="2" id="KW-1185">Reference proteome</keyword>
<dbReference type="EMBL" id="CM044708">
    <property type="protein sequence ID" value="KAI5650620.1"/>
    <property type="molecule type" value="Genomic_DNA"/>
</dbReference>
<dbReference type="Proteomes" id="UP001060085">
    <property type="component" value="Linkage Group LG08"/>
</dbReference>
<comment type="caution">
    <text evidence="1">The sequence shown here is derived from an EMBL/GenBank/DDBJ whole genome shotgun (WGS) entry which is preliminary data.</text>
</comment>
<organism evidence="1 2">
    <name type="scientific">Catharanthus roseus</name>
    <name type="common">Madagascar periwinkle</name>
    <name type="synonym">Vinca rosea</name>
    <dbReference type="NCBI Taxonomy" id="4058"/>
    <lineage>
        <taxon>Eukaryota</taxon>
        <taxon>Viridiplantae</taxon>
        <taxon>Streptophyta</taxon>
        <taxon>Embryophyta</taxon>
        <taxon>Tracheophyta</taxon>
        <taxon>Spermatophyta</taxon>
        <taxon>Magnoliopsida</taxon>
        <taxon>eudicotyledons</taxon>
        <taxon>Gunneridae</taxon>
        <taxon>Pentapetalae</taxon>
        <taxon>asterids</taxon>
        <taxon>lamiids</taxon>
        <taxon>Gentianales</taxon>
        <taxon>Apocynaceae</taxon>
        <taxon>Rauvolfioideae</taxon>
        <taxon>Vinceae</taxon>
        <taxon>Catharanthinae</taxon>
        <taxon>Catharanthus</taxon>
    </lineage>
</organism>
<reference evidence="2" key="1">
    <citation type="journal article" date="2023" name="Nat. Plants">
        <title>Single-cell RNA sequencing provides a high-resolution roadmap for understanding the multicellular compartmentation of specialized metabolism.</title>
        <authorList>
            <person name="Sun S."/>
            <person name="Shen X."/>
            <person name="Li Y."/>
            <person name="Li Y."/>
            <person name="Wang S."/>
            <person name="Li R."/>
            <person name="Zhang H."/>
            <person name="Shen G."/>
            <person name="Guo B."/>
            <person name="Wei J."/>
            <person name="Xu J."/>
            <person name="St-Pierre B."/>
            <person name="Chen S."/>
            <person name="Sun C."/>
        </authorList>
    </citation>
    <scope>NUCLEOTIDE SEQUENCE [LARGE SCALE GENOMIC DNA]</scope>
</reference>
<evidence type="ECO:0000313" key="1">
    <source>
        <dbReference type="EMBL" id="KAI5650620.1"/>
    </source>
</evidence>
<sequence length="434" mass="48701">MESLLRDSHEDDEIEGEEIPEYFECSVCLDLFYKPVVLACGHIACFWCIFKCMDNLNQSHCMVCRYAYGHFPRVCMLLHYLLLKLYPISYYRREKQVSEEEKELGHVSPQFDDYLSEMRVIKEIKSPTSTANATKSGPLDEGGPSTSGIASKSTVSEDAKTNLFHGTNCETTSEVAIQENADKGDRITDGDRNRVLSTDLLCTLCKQLLCRPVVLNCGDVFCETCIIGPGDEVPRCPVCHSAHPTGFPNVCLVLDCFLGNHFPKEYEVRKQSLAKQKDDKRVNQSTSTQKNEAEASWGYSMPLNVYAPWFSGQGPKVHFGVGCDYCGMFPIAGERYKCKDCVEKIGFDLCEQCYKSSSKLPGRFNQQHTEDHKFELIEPIHLTELILSPESFEDDGSDDPEDTQEISQAPVASENAEVEVDAEDVEMVPSSNDT</sequence>
<gene>
    <name evidence="1" type="ORF">M9H77_36625</name>
</gene>
<proteinExistence type="predicted"/>